<proteinExistence type="predicted"/>
<protein>
    <submittedName>
        <fullName evidence="2">Uncharacterized protein</fullName>
    </submittedName>
</protein>
<feature type="compositionally biased region" description="Basic and acidic residues" evidence="1">
    <location>
        <begin position="22"/>
        <end position="67"/>
    </location>
</feature>
<gene>
    <name evidence="2" type="ORF">LC_TR2623_c13_g1_i1_g.8645</name>
</gene>
<sequence length="98" mass="11643">MNRAPRRSSTVAGVPNRGFQSAKEKDRDIEIERQRNHDGDRKIEKVSDGENDQRSTGDDCRNRFSNRRPESEFDNRLFLSLERNVRERRKTKQMGFLF</sequence>
<evidence type="ECO:0000256" key="1">
    <source>
        <dbReference type="SAM" id="MobiDB-lite"/>
    </source>
</evidence>
<organism evidence="2">
    <name type="scientific">Noccaea caerulescens</name>
    <name type="common">Alpine penny-cress</name>
    <name type="synonym">Thlaspi caerulescens</name>
    <dbReference type="NCBI Taxonomy" id="107243"/>
    <lineage>
        <taxon>Eukaryota</taxon>
        <taxon>Viridiplantae</taxon>
        <taxon>Streptophyta</taxon>
        <taxon>Embryophyta</taxon>
        <taxon>Tracheophyta</taxon>
        <taxon>Spermatophyta</taxon>
        <taxon>Magnoliopsida</taxon>
        <taxon>eudicotyledons</taxon>
        <taxon>Gunneridae</taxon>
        <taxon>Pentapetalae</taxon>
        <taxon>rosids</taxon>
        <taxon>malvids</taxon>
        <taxon>Brassicales</taxon>
        <taxon>Brassicaceae</taxon>
        <taxon>Coluteocarpeae</taxon>
        <taxon>Noccaea</taxon>
    </lineage>
</organism>
<name>A0A1J3G0J0_NOCCA</name>
<accession>A0A1J3G0J0</accession>
<reference evidence="2" key="1">
    <citation type="submission" date="2016-07" db="EMBL/GenBank/DDBJ databases">
        <title>De novo transcriptome assembly of four accessions of the metal hyperaccumulator plant Noccaea caerulescens.</title>
        <authorList>
            <person name="Blande D."/>
            <person name="Halimaa P."/>
            <person name="Tervahauta A.I."/>
            <person name="Aarts M.G."/>
            <person name="Karenlampi S.O."/>
        </authorList>
    </citation>
    <scope>NUCLEOTIDE SEQUENCE</scope>
</reference>
<evidence type="ECO:0000313" key="2">
    <source>
        <dbReference type="EMBL" id="JAU49246.1"/>
    </source>
</evidence>
<dbReference type="EMBL" id="GEVK01003586">
    <property type="protein sequence ID" value="JAU49246.1"/>
    <property type="molecule type" value="Transcribed_RNA"/>
</dbReference>
<feature type="region of interest" description="Disordered" evidence="1">
    <location>
        <begin position="1"/>
        <end position="67"/>
    </location>
</feature>
<dbReference type="AlphaFoldDB" id="A0A1J3G0J0"/>